<comment type="caution">
    <text evidence="1">The sequence shown here is derived from an EMBL/GenBank/DDBJ whole genome shotgun (WGS) entry which is preliminary data.</text>
</comment>
<organism evidence="1 2">
    <name type="scientific">Nitzschia inconspicua</name>
    <dbReference type="NCBI Taxonomy" id="303405"/>
    <lineage>
        <taxon>Eukaryota</taxon>
        <taxon>Sar</taxon>
        <taxon>Stramenopiles</taxon>
        <taxon>Ochrophyta</taxon>
        <taxon>Bacillariophyta</taxon>
        <taxon>Bacillariophyceae</taxon>
        <taxon>Bacillariophycidae</taxon>
        <taxon>Bacillariales</taxon>
        <taxon>Bacillariaceae</taxon>
        <taxon>Nitzschia</taxon>
    </lineage>
</organism>
<name>A0A9K3PDD7_9STRA</name>
<evidence type="ECO:0000313" key="1">
    <source>
        <dbReference type="EMBL" id="KAG7343423.1"/>
    </source>
</evidence>
<dbReference type="Proteomes" id="UP000693970">
    <property type="component" value="Unassembled WGS sequence"/>
</dbReference>
<proteinExistence type="predicted"/>
<keyword evidence="2" id="KW-1185">Reference proteome</keyword>
<dbReference type="EMBL" id="JAGRRH010000024">
    <property type="protein sequence ID" value="KAG7343423.1"/>
    <property type="molecule type" value="Genomic_DNA"/>
</dbReference>
<sequence length="229" mass="26196">MIASSTPPYAQLICKDKMVSLTQEQSLRTKKSMRTKYKIPKRRLHFASSSSHFPIFDNATAEDLQSRWYSAIELTTFKEDAVQFADQLGPHALPRGLEGYTKERLKHKINTVRCIVVAHRKGKDSEFVAELSRKCSGWNKELAFNQACRDYFEVYDPSMLSQVQPVLTKAPKISLVRKIKSVMSETAAPASAVVPTVSPGIVENQKIHIQRILLRRQLEREENQDRHVR</sequence>
<reference evidence="1" key="1">
    <citation type="journal article" date="2021" name="Sci. Rep.">
        <title>Diploid genomic architecture of Nitzschia inconspicua, an elite biomass production diatom.</title>
        <authorList>
            <person name="Oliver A."/>
            <person name="Podell S."/>
            <person name="Pinowska A."/>
            <person name="Traller J.C."/>
            <person name="Smith S.R."/>
            <person name="McClure R."/>
            <person name="Beliaev A."/>
            <person name="Bohutskyi P."/>
            <person name="Hill E.A."/>
            <person name="Rabines A."/>
            <person name="Zheng H."/>
            <person name="Allen L.Z."/>
            <person name="Kuo A."/>
            <person name="Grigoriev I.V."/>
            <person name="Allen A.E."/>
            <person name="Hazlebeck D."/>
            <person name="Allen E.E."/>
        </authorList>
    </citation>
    <scope>NUCLEOTIDE SEQUENCE</scope>
    <source>
        <strain evidence="1">Hildebrandi</strain>
    </source>
</reference>
<dbReference type="AlphaFoldDB" id="A0A9K3PDD7"/>
<evidence type="ECO:0000313" key="2">
    <source>
        <dbReference type="Proteomes" id="UP000693970"/>
    </source>
</evidence>
<gene>
    <name evidence="1" type="ORF">IV203_021368</name>
</gene>
<reference evidence="1" key="2">
    <citation type="submission" date="2021-04" db="EMBL/GenBank/DDBJ databases">
        <authorList>
            <person name="Podell S."/>
        </authorList>
    </citation>
    <scope>NUCLEOTIDE SEQUENCE</scope>
    <source>
        <strain evidence="1">Hildebrandi</strain>
    </source>
</reference>
<accession>A0A9K3PDD7</accession>
<protein>
    <submittedName>
        <fullName evidence="1">Uncharacterized protein</fullName>
    </submittedName>
</protein>